<dbReference type="RefSeq" id="WP_172693197.1">
    <property type="nucleotide sequence ID" value="NZ_JANVGJ010000041.1"/>
</dbReference>
<accession>A0A499SA64</accession>
<dbReference type="InterPro" id="IPR010724">
    <property type="entry name" value="RepA_N"/>
</dbReference>
<feature type="region of interest" description="Disordered" evidence="1">
    <location>
        <begin position="290"/>
        <end position="310"/>
    </location>
</feature>
<geneLocation type="plasmid" evidence="3">
    <name>pPH1-1</name>
</geneLocation>
<sequence length="450" mass="52576">MSQSLRFTKLYKFLFEDPTFKTLPAKAKLLYALISERQSLSKANAKQHGIQSQFIDNEGRLFSIYTNQELMTKLNMSKPTVIKLKKQLIEFGLLEDVRLGNNQPNRLYPKKPYDNYFYAYDVDEFYRLPHALFENPKYQSLAAESIIAYAIYLSRYEYSIYKNHFSDENGAVYCCFSNDNMANILDVSTRKVERIKKELIVSSLMINKRASFGKSNRLYISLPKASDDKEVKNCRHGKLKIVGTGSKKLSAWEVKKCRTSYTYFSYTYSSDIDSNDMNDTYDNNIDEVHEINDSPQTNHSSHPNHQHNTEDTFNEQQVEQEMLLQHLPDYVQLNLKHFSNTEIRCIKSVLNKAKASYNHHAPVDERVTYEACTYAIGEALRRIKLLSRQKNENICDLEAYMMQTFKRVFVEHVLNDQQKLDDTKTKTQDISQFEPKNAFQSMAKRMFLDV</sequence>
<name>A0A499SA64_STAAU</name>
<dbReference type="EMBL" id="MH785236">
    <property type="protein sequence ID" value="AYK27907.1"/>
    <property type="molecule type" value="Genomic_DNA"/>
</dbReference>
<protein>
    <submittedName>
        <fullName evidence="3">Replication protein</fullName>
    </submittedName>
</protein>
<feature type="compositionally biased region" description="Polar residues" evidence="1">
    <location>
        <begin position="293"/>
        <end position="303"/>
    </location>
</feature>
<evidence type="ECO:0000313" key="3">
    <source>
        <dbReference type="EMBL" id="AYK27907.1"/>
    </source>
</evidence>
<organism evidence="3">
    <name type="scientific">Staphylococcus aureus</name>
    <dbReference type="NCBI Taxonomy" id="1280"/>
    <lineage>
        <taxon>Bacteria</taxon>
        <taxon>Bacillati</taxon>
        <taxon>Bacillota</taxon>
        <taxon>Bacilli</taxon>
        <taxon>Bacillales</taxon>
        <taxon>Staphylococcaceae</taxon>
        <taxon>Staphylococcus</taxon>
    </lineage>
</organism>
<dbReference type="AlphaFoldDB" id="A0A499SA64"/>
<reference evidence="3" key="1">
    <citation type="journal article" date="2019" name="Front. Microbiol.">
        <title>Prevalence of Antibiotic and Heavy Metal Resistance Determinants and Virulence-Related Genetic Elements in Plasmids of Staphylococcus aureus.</title>
        <authorList>
            <person name="Bukowski M."/>
            <person name="Piwowarczyk R."/>
            <person name="Madry A."/>
            <person name="Zagorski-Przybylo R."/>
            <person name="Hydzik M."/>
            <person name="Wladyka B."/>
        </authorList>
    </citation>
    <scope>NUCLEOTIDE SEQUENCE</scope>
    <source>
        <strain evidence="3">Ph1</strain>
        <plasmid evidence="3">pPH1-1</plasmid>
    </source>
</reference>
<dbReference type="Pfam" id="PF06970">
    <property type="entry name" value="RepA_N"/>
    <property type="match status" value="2"/>
</dbReference>
<feature type="domain" description="Replication initiator A N-terminal" evidence="2">
    <location>
        <begin position="6"/>
        <end position="88"/>
    </location>
</feature>
<evidence type="ECO:0000256" key="1">
    <source>
        <dbReference type="SAM" id="MobiDB-lite"/>
    </source>
</evidence>
<gene>
    <name evidence="3" type="ORF">D0Y80_l00000</name>
</gene>
<evidence type="ECO:0000259" key="2">
    <source>
        <dbReference type="Pfam" id="PF06970"/>
    </source>
</evidence>
<proteinExistence type="predicted"/>
<feature type="domain" description="Replication initiator A N-terminal" evidence="2">
    <location>
        <begin position="124"/>
        <end position="199"/>
    </location>
</feature>
<keyword evidence="3" id="KW-0614">Plasmid</keyword>